<dbReference type="PANTHER" id="PTHR43852">
    <property type="entry name" value="NUCLEOTIDYLTRANSFERASE"/>
    <property type="match status" value="1"/>
</dbReference>
<dbReference type="EMBL" id="VSIX01000159">
    <property type="protein sequence ID" value="TYB30266.1"/>
    <property type="molecule type" value="Genomic_DNA"/>
</dbReference>
<accession>A0A5D0MB76</accession>
<gene>
    <name evidence="2" type="ORF">FXF47_10090</name>
</gene>
<keyword evidence="3" id="KW-1185">Reference proteome</keyword>
<dbReference type="InterPro" id="IPR043519">
    <property type="entry name" value="NT_sf"/>
</dbReference>
<dbReference type="InterPro" id="IPR041633">
    <property type="entry name" value="Polbeta"/>
</dbReference>
<organism evidence="2 3">
    <name type="scientific">Candidatus Mcinerneyibacterium aminivorans</name>
    <dbReference type="NCBI Taxonomy" id="2703815"/>
    <lineage>
        <taxon>Bacteria</taxon>
        <taxon>Candidatus Macinerneyibacteriota</taxon>
        <taxon>Candidatus Mcinerneyibacteria</taxon>
        <taxon>Candidatus Mcinerneyibacteriales</taxon>
        <taxon>Candidatus Mcinerneyibacteriaceae</taxon>
        <taxon>Candidatus Mcinerneyibacterium</taxon>
    </lineage>
</organism>
<dbReference type="Proteomes" id="UP000324143">
    <property type="component" value="Unassembled WGS sequence"/>
</dbReference>
<dbReference type="PANTHER" id="PTHR43852:SF2">
    <property type="entry name" value="PROTEIN ADENYLYLTRANSFERASE MNTA"/>
    <property type="match status" value="1"/>
</dbReference>
<comment type="caution">
    <text evidence="2">The sequence shown here is derived from an EMBL/GenBank/DDBJ whole genome shotgun (WGS) entry which is preliminary data.</text>
</comment>
<proteinExistence type="predicted"/>
<name>A0A5D0MB76_9BACT</name>
<dbReference type="NCBIfam" id="NF047752">
    <property type="entry name" value="MntA_antitoxin"/>
    <property type="match status" value="1"/>
</dbReference>
<evidence type="ECO:0000259" key="1">
    <source>
        <dbReference type="Pfam" id="PF18765"/>
    </source>
</evidence>
<dbReference type="SUPFAM" id="SSF81301">
    <property type="entry name" value="Nucleotidyltransferase"/>
    <property type="match status" value="1"/>
</dbReference>
<dbReference type="AlphaFoldDB" id="A0A5D0MB76"/>
<reference evidence="2" key="1">
    <citation type="submission" date="2019-08" db="EMBL/GenBank/DDBJ databases">
        <title>Genomic characterization of a novel candidate phylum (ARYD3) from a high temperature, high salinity tertiary oil reservoir in north central Oklahoma, USA.</title>
        <authorList>
            <person name="Youssef N.H."/>
            <person name="Yadav A."/>
            <person name="Elshahed M.S."/>
        </authorList>
    </citation>
    <scope>NUCLEOTIDE SEQUENCE [LARGE SCALE GENOMIC DNA]</scope>
    <source>
        <strain evidence="2">ARYD3</strain>
    </source>
</reference>
<dbReference type="Pfam" id="PF18765">
    <property type="entry name" value="Polbeta"/>
    <property type="match status" value="1"/>
</dbReference>
<dbReference type="InterPro" id="IPR052930">
    <property type="entry name" value="TA_antitoxin_MntA"/>
</dbReference>
<feature type="domain" description="Polymerase beta nucleotidyltransferase" evidence="1">
    <location>
        <begin position="8"/>
        <end position="98"/>
    </location>
</feature>
<dbReference type="Gene3D" id="3.30.460.10">
    <property type="entry name" value="Beta Polymerase, domain 2"/>
    <property type="match status" value="1"/>
</dbReference>
<protein>
    <submittedName>
        <fullName evidence="2">Nucleotidyltransferase domain-containing protein</fullName>
    </submittedName>
</protein>
<evidence type="ECO:0000313" key="2">
    <source>
        <dbReference type="EMBL" id="TYB30266.1"/>
    </source>
</evidence>
<sequence length="133" mass="15430">MDKNNIEKQIKSILVDYDQIKLAFMFGSFVNRGFHENSDIDIAVAGREKLDYGLMVEIQNKLSKNLEREVDLLDFNKLNGLILKQILTGGKLIVNKDSSLYAELIKRMLEFQEDIFPNIKSIYKTRVKRFING</sequence>
<evidence type="ECO:0000313" key="3">
    <source>
        <dbReference type="Proteomes" id="UP000324143"/>
    </source>
</evidence>
<dbReference type="GO" id="GO:0016740">
    <property type="term" value="F:transferase activity"/>
    <property type="evidence" value="ECO:0007669"/>
    <property type="project" value="UniProtKB-KW"/>
</dbReference>
<dbReference type="CDD" id="cd05403">
    <property type="entry name" value="NT_KNTase_like"/>
    <property type="match status" value="1"/>
</dbReference>